<evidence type="ECO:0000256" key="1">
    <source>
        <dbReference type="SAM" id="MobiDB-lite"/>
    </source>
</evidence>
<proteinExistence type="predicted"/>
<dbReference type="EMBL" id="UZAF01020243">
    <property type="protein sequence ID" value="VDO67863.1"/>
    <property type="molecule type" value="Genomic_DNA"/>
</dbReference>
<evidence type="ECO:0000313" key="3">
    <source>
        <dbReference type="Proteomes" id="UP000268014"/>
    </source>
</evidence>
<dbReference type="Proteomes" id="UP000268014">
    <property type="component" value="Unassembled WGS sequence"/>
</dbReference>
<reference evidence="4" key="1">
    <citation type="submission" date="2017-02" db="UniProtKB">
        <authorList>
            <consortium name="WormBaseParasite"/>
        </authorList>
    </citation>
    <scope>IDENTIFICATION</scope>
</reference>
<gene>
    <name evidence="2" type="ORF">HPLM_LOCUS17936</name>
</gene>
<organism evidence="4">
    <name type="scientific">Haemonchus placei</name>
    <name type="common">Barber's pole worm</name>
    <dbReference type="NCBI Taxonomy" id="6290"/>
    <lineage>
        <taxon>Eukaryota</taxon>
        <taxon>Metazoa</taxon>
        <taxon>Ecdysozoa</taxon>
        <taxon>Nematoda</taxon>
        <taxon>Chromadorea</taxon>
        <taxon>Rhabditida</taxon>
        <taxon>Rhabditina</taxon>
        <taxon>Rhabditomorpha</taxon>
        <taxon>Strongyloidea</taxon>
        <taxon>Trichostrongylidae</taxon>
        <taxon>Haemonchus</taxon>
    </lineage>
</organism>
<evidence type="ECO:0000313" key="2">
    <source>
        <dbReference type="EMBL" id="VDO67863.1"/>
    </source>
</evidence>
<dbReference type="WBParaSite" id="HPLM_0001794401-mRNA-1">
    <property type="protein sequence ID" value="HPLM_0001794401-mRNA-1"/>
    <property type="gene ID" value="HPLM_0001794401"/>
</dbReference>
<evidence type="ECO:0000313" key="4">
    <source>
        <dbReference type="WBParaSite" id="HPLM_0001794401-mRNA-1"/>
    </source>
</evidence>
<accession>A0A0N4X0X9</accession>
<feature type="region of interest" description="Disordered" evidence="1">
    <location>
        <begin position="1"/>
        <end position="26"/>
    </location>
</feature>
<reference evidence="2 3" key="2">
    <citation type="submission" date="2018-11" db="EMBL/GenBank/DDBJ databases">
        <authorList>
            <consortium name="Pathogen Informatics"/>
        </authorList>
    </citation>
    <scope>NUCLEOTIDE SEQUENCE [LARGE SCALE GENOMIC DNA]</scope>
    <source>
        <strain evidence="2 3">MHpl1</strain>
    </source>
</reference>
<name>A0A0N4X0X9_HAEPC</name>
<keyword evidence="3" id="KW-1185">Reference proteome</keyword>
<protein>
    <submittedName>
        <fullName evidence="4">DUF1908 domain-containing protein</fullName>
    </submittedName>
</protein>
<sequence length="155" mass="16815">QKAKSWANGFTHEKSSGKGGTSTDDCGFGTSNSLRRSSMFSKRSAVVIASRLSEPLPMRSFNPSSHIVSTRSENVAPLIESPLCRTIRMHRINCAPLFRPVTSSPRSTDAISLAATLRTFPACDTPSTYGSASVSVRHNTSDASNFQKQYWSSPL</sequence>
<dbReference type="AlphaFoldDB" id="A0A0N4X0X9"/>